<keyword evidence="2" id="KW-0812">Transmembrane</keyword>
<dbReference type="OrthoDB" id="270524at2759"/>
<evidence type="ECO:0000256" key="1">
    <source>
        <dbReference type="SAM" id="MobiDB-lite"/>
    </source>
</evidence>
<organism evidence="3 4">
    <name type="scientific">Trypanosoma theileri</name>
    <dbReference type="NCBI Taxonomy" id="67003"/>
    <lineage>
        <taxon>Eukaryota</taxon>
        <taxon>Discoba</taxon>
        <taxon>Euglenozoa</taxon>
        <taxon>Kinetoplastea</taxon>
        <taxon>Metakinetoplastina</taxon>
        <taxon>Trypanosomatida</taxon>
        <taxon>Trypanosomatidae</taxon>
        <taxon>Trypanosoma</taxon>
    </lineage>
</organism>
<evidence type="ECO:0000313" key="4">
    <source>
        <dbReference type="Proteomes" id="UP000192257"/>
    </source>
</evidence>
<proteinExistence type="predicted"/>
<feature type="transmembrane region" description="Helical" evidence="2">
    <location>
        <begin position="61"/>
        <end position="82"/>
    </location>
</feature>
<reference evidence="3 4" key="1">
    <citation type="submission" date="2017-03" db="EMBL/GenBank/DDBJ databases">
        <title>An alternative strategy for trypanosome survival in the mammalian bloodstream revealed through genome and transcriptome analysis of the ubiquitous bovine parasite Trypanosoma (Megatrypanum) theileri.</title>
        <authorList>
            <person name="Kelly S."/>
            <person name="Ivens A."/>
            <person name="Mott A."/>
            <person name="O'Neill E."/>
            <person name="Emms D."/>
            <person name="Macleod O."/>
            <person name="Voorheis P."/>
            <person name="Matthews J."/>
            <person name="Matthews K."/>
            <person name="Carrington M."/>
        </authorList>
    </citation>
    <scope>NUCLEOTIDE SEQUENCE [LARGE SCALE GENOMIC DNA]</scope>
    <source>
        <strain evidence="3">Edinburgh</strain>
    </source>
</reference>
<keyword evidence="4" id="KW-1185">Reference proteome</keyword>
<gene>
    <name evidence="3" type="ORF">TM35_000181870</name>
</gene>
<name>A0A1X0NVI8_9TRYP</name>
<feature type="transmembrane region" description="Helical" evidence="2">
    <location>
        <begin position="323"/>
        <end position="343"/>
    </location>
</feature>
<dbReference type="PANTHER" id="PTHR33297">
    <property type="entry name" value="AMASTIN-LIKE SURFACE PROTEIN-LIKE PROTEIN-RELATED"/>
    <property type="match status" value="1"/>
</dbReference>
<evidence type="ECO:0000313" key="3">
    <source>
        <dbReference type="EMBL" id="ORC88130.1"/>
    </source>
</evidence>
<dbReference type="InterPro" id="IPR009944">
    <property type="entry name" value="Amastin"/>
</dbReference>
<keyword evidence="2" id="KW-1133">Transmembrane helix</keyword>
<accession>A0A1X0NVI8</accession>
<protein>
    <recommendedName>
        <fullName evidence="5">Amastin</fullName>
    </recommendedName>
</protein>
<feature type="transmembrane region" description="Helical" evidence="2">
    <location>
        <begin position="244"/>
        <end position="264"/>
    </location>
</feature>
<sequence>MVKGTEPLTPSGDGSEEEHSLDSVGPLNEGTPNFVAQPIPPPLAPPVAPPPLRELKIGPPIVFLSMCLSFVLLTVAIGTPWFRMEQYAAAPDGGDVMAEYGLWKSVVKSGKVVNITYTNDMTCFPIRQRTKALEGISIVTASFALITTIVTLANYIYGEKKKFVRTAAIWCVGITFICVVAECSLGINIYSWVFKECGDGLSYRTRAYEPYIGLAFVSVSWALITVAGLLVYNEPVFLADARSIDSGAIVFTAFAFVAFLFSIVSSPMPQWFYKNAANKTFIDTLLWRERQGPLWVRSPRTNSTGIKNLGCENVVPYFRAAEAFSILSIISCFFAVLGGWLLCKKLGRITFLTLFIGYVSVAMTLLQWILSISIYYGNWCNGTISYHRKKYVLTSGFVLNVTAFVLITLGTCVLTVTETIRYRYFPTTVRMRTIKEIFIELID</sequence>
<feature type="transmembrane region" description="Helical" evidence="2">
    <location>
        <begin position="211"/>
        <end position="232"/>
    </location>
</feature>
<dbReference type="Pfam" id="PF07344">
    <property type="entry name" value="Amastin"/>
    <property type="match status" value="2"/>
</dbReference>
<feature type="transmembrane region" description="Helical" evidence="2">
    <location>
        <begin position="169"/>
        <end position="191"/>
    </location>
</feature>
<feature type="transmembrane region" description="Helical" evidence="2">
    <location>
        <begin position="397"/>
        <end position="416"/>
    </location>
</feature>
<feature type="region of interest" description="Disordered" evidence="1">
    <location>
        <begin position="1"/>
        <end position="42"/>
    </location>
</feature>
<dbReference type="VEuPathDB" id="TriTrypDB:TM35_000181870"/>
<feature type="transmembrane region" description="Helical" evidence="2">
    <location>
        <begin position="355"/>
        <end position="377"/>
    </location>
</feature>
<keyword evidence="2" id="KW-0472">Membrane</keyword>
<evidence type="ECO:0008006" key="5">
    <source>
        <dbReference type="Google" id="ProtNLM"/>
    </source>
</evidence>
<dbReference type="PANTHER" id="PTHR33297:SF4">
    <property type="entry name" value="AMASTIN"/>
    <property type="match status" value="1"/>
</dbReference>
<dbReference type="EMBL" id="NBCO01000018">
    <property type="protein sequence ID" value="ORC88130.1"/>
    <property type="molecule type" value="Genomic_DNA"/>
</dbReference>
<evidence type="ECO:0000256" key="2">
    <source>
        <dbReference type="SAM" id="Phobius"/>
    </source>
</evidence>
<dbReference type="Proteomes" id="UP000192257">
    <property type="component" value="Unassembled WGS sequence"/>
</dbReference>
<dbReference type="RefSeq" id="XP_028882196.1">
    <property type="nucleotide sequence ID" value="XM_029026500.1"/>
</dbReference>
<comment type="caution">
    <text evidence="3">The sequence shown here is derived from an EMBL/GenBank/DDBJ whole genome shotgun (WGS) entry which is preliminary data.</text>
</comment>
<dbReference type="GeneID" id="39986280"/>
<feature type="transmembrane region" description="Helical" evidence="2">
    <location>
        <begin position="135"/>
        <end position="157"/>
    </location>
</feature>
<dbReference type="AlphaFoldDB" id="A0A1X0NVI8"/>
<dbReference type="Gene3D" id="1.20.140.150">
    <property type="match status" value="1"/>
</dbReference>